<dbReference type="SUPFAM" id="SSF160527">
    <property type="entry name" value="V-type ATPase subunit E-like"/>
    <property type="match status" value="1"/>
</dbReference>
<dbReference type="PANTHER" id="PTHR34982">
    <property type="entry name" value="YOP PROTEINS TRANSLOCATION PROTEIN L"/>
    <property type="match status" value="1"/>
</dbReference>
<evidence type="ECO:0000256" key="2">
    <source>
        <dbReference type="ARBA" id="ARBA00006602"/>
    </source>
</evidence>
<keyword evidence="4" id="KW-0813">Transport</keyword>
<dbReference type="PANTHER" id="PTHR34982:SF1">
    <property type="entry name" value="FLAGELLAR ASSEMBLY PROTEIN FLIH"/>
    <property type="match status" value="1"/>
</dbReference>
<keyword evidence="8" id="KW-0175">Coiled coil</keyword>
<evidence type="ECO:0000259" key="9">
    <source>
        <dbReference type="Pfam" id="PF02108"/>
    </source>
</evidence>
<organism evidence="10">
    <name type="scientific">Candidatus Caldatribacterium californiense</name>
    <dbReference type="NCBI Taxonomy" id="1454726"/>
    <lineage>
        <taxon>Bacteria</taxon>
        <taxon>Pseudomonadati</taxon>
        <taxon>Atribacterota</taxon>
        <taxon>Atribacteria</taxon>
        <taxon>Atribacterales</taxon>
        <taxon>Candidatus Caldatribacteriaceae</taxon>
        <taxon>Candidatus Caldatribacterium</taxon>
    </lineage>
</organism>
<protein>
    <recommendedName>
        <fullName evidence="3">Flagellar assembly protein FliH</fullName>
    </recommendedName>
</protein>
<dbReference type="InterPro" id="IPR018035">
    <property type="entry name" value="Flagellar_FliH/T3SS_HrpE"/>
</dbReference>
<evidence type="ECO:0000256" key="8">
    <source>
        <dbReference type="SAM" id="Coils"/>
    </source>
</evidence>
<name>A0A7V4DDD9_9BACT</name>
<dbReference type="GO" id="GO:0044781">
    <property type="term" value="P:bacterial-type flagellum organization"/>
    <property type="evidence" value="ECO:0007669"/>
    <property type="project" value="UniProtKB-KW"/>
</dbReference>
<evidence type="ECO:0000256" key="4">
    <source>
        <dbReference type="ARBA" id="ARBA00022448"/>
    </source>
</evidence>
<feature type="domain" description="Flagellar assembly protein FliH/Type III secretion system HrpE" evidence="9">
    <location>
        <begin position="99"/>
        <end position="220"/>
    </location>
</feature>
<evidence type="ECO:0000256" key="1">
    <source>
        <dbReference type="ARBA" id="ARBA00003041"/>
    </source>
</evidence>
<comment type="caution">
    <text evidence="10">The sequence shown here is derived from an EMBL/GenBank/DDBJ whole genome shotgun (WGS) entry which is preliminary data.</text>
</comment>
<dbReference type="GO" id="GO:0005829">
    <property type="term" value="C:cytosol"/>
    <property type="evidence" value="ECO:0007669"/>
    <property type="project" value="TreeGrafter"/>
</dbReference>
<dbReference type="Pfam" id="PF02108">
    <property type="entry name" value="FliH"/>
    <property type="match status" value="1"/>
</dbReference>
<gene>
    <name evidence="10" type="ORF">ENV30_02205</name>
</gene>
<evidence type="ECO:0000256" key="3">
    <source>
        <dbReference type="ARBA" id="ARBA00016507"/>
    </source>
</evidence>
<evidence type="ECO:0000256" key="7">
    <source>
        <dbReference type="ARBA" id="ARBA00023225"/>
    </source>
</evidence>
<keyword evidence="6" id="KW-0653">Protein transport</keyword>
<dbReference type="AlphaFoldDB" id="A0A7V4DDD9"/>
<evidence type="ECO:0000256" key="6">
    <source>
        <dbReference type="ARBA" id="ARBA00022927"/>
    </source>
</evidence>
<sequence>MSKVYKHVELLRSSFPVGPKDEPSRHVGEEQSLPSLEELTELREMVLREAQREAQRILEQARSEEEAIRRRAEEEGRRKGENEAREALRRAWEERVGILEGWVKELRKVRELNWQALREPLLNLVFALAEKVIGREAERAPFVEETIVRALLRLSQRERVVIRVNPEEYLLVRDLKDDLFRRIEGLEFVEVKEDPRIRRGGCIVETQFGNVDARLETQIAVLREEVARVLEEGEHV</sequence>
<dbReference type="InterPro" id="IPR051472">
    <property type="entry name" value="T3SS_Stator/FliH"/>
</dbReference>
<keyword evidence="5" id="KW-1005">Bacterial flagellum biogenesis</keyword>
<comment type="function">
    <text evidence="1">Needed for flagellar regrowth and assembly.</text>
</comment>
<feature type="coiled-coil region" evidence="8">
    <location>
        <begin position="36"/>
        <end position="78"/>
    </location>
</feature>
<keyword evidence="7" id="KW-1006">Bacterial flagellum protein export</keyword>
<comment type="similarity">
    <text evidence="2">Belongs to the FliH family.</text>
</comment>
<evidence type="ECO:0000256" key="5">
    <source>
        <dbReference type="ARBA" id="ARBA00022795"/>
    </source>
</evidence>
<reference evidence="10" key="1">
    <citation type="journal article" date="2020" name="mSystems">
        <title>Genome- and Community-Level Interaction Insights into Carbon Utilization and Element Cycling Functions of Hydrothermarchaeota in Hydrothermal Sediment.</title>
        <authorList>
            <person name="Zhou Z."/>
            <person name="Liu Y."/>
            <person name="Xu W."/>
            <person name="Pan J."/>
            <person name="Luo Z.H."/>
            <person name="Li M."/>
        </authorList>
    </citation>
    <scope>NUCLEOTIDE SEQUENCE [LARGE SCALE GENOMIC DNA]</scope>
    <source>
        <strain evidence="10">SpSt-747</strain>
    </source>
</reference>
<dbReference type="GO" id="GO:0015031">
    <property type="term" value="P:protein transport"/>
    <property type="evidence" value="ECO:0007669"/>
    <property type="project" value="UniProtKB-KW"/>
</dbReference>
<evidence type="ECO:0000313" key="10">
    <source>
        <dbReference type="EMBL" id="HGI30116.1"/>
    </source>
</evidence>
<accession>A0A7V4DDD9</accession>
<dbReference type="EMBL" id="DTFV01000038">
    <property type="protein sequence ID" value="HGI30116.1"/>
    <property type="molecule type" value="Genomic_DNA"/>
</dbReference>
<proteinExistence type="inferred from homology"/>